<evidence type="ECO:0000313" key="1">
    <source>
        <dbReference type="EMBL" id="AJA42146.1"/>
    </source>
</evidence>
<evidence type="ECO:0000313" key="2">
    <source>
        <dbReference type="Proteomes" id="UP000032690"/>
    </source>
</evidence>
<dbReference type="EMBL" id="KP027446">
    <property type="protein sequence ID" value="AJA42146.1"/>
    <property type="molecule type" value="Genomic_DNA"/>
</dbReference>
<sequence length="142" mass="16521">MANTVYQLEFINKLGTRRDNKVYSDLDNVIWSLKQEGFEEANEGENTYVLTEVIDSYVTEKIKTLVVIHEVTQYEGRKLPKEDVYLKDPVEDNEDSALPELVVLLSELVYDDLTKEERDDKKLKVFEKAMDAKKELENKGEL</sequence>
<dbReference type="KEGG" id="vg:26623292"/>
<dbReference type="Proteomes" id="UP000032690">
    <property type="component" value="Segment"/>
</dbReference>
<protein>
    <submittedName>
        <fullName evidence="1">Uncharacterized protein</fullName>
    </submittedName>
</protein>
<proteinExistence type="predicted"/>
<dbReference type="GeneID" id="26623292"/>
<name>A0A0D3MV08_9CAUD</name>
<dbReference type="RefSeq" id="YP_009196020.1">
    <property type="nucleotide sequence ID" value="NC_028765.1"/>
</dbReference>
<keyword evidence="2" id="KW-1185">Reference proteome</keyword>
<reference evidence="1 2" key="1">
    <citation type="journal article" date="2015" name="Appl. Environ. Microbiol.">
        <title>Two Phages, phiIPLA-RODI and phiIPLA-C1C, Lyse Mono- and Dual-Species Staphylococcal Biofilms.</title>
        <authorList>
            <person name="Gutierrez D."/>
            <person name="Vandenheuvel D."/>
            <person name="Martinez B."/>
            <person name="Rodriguez A."/>
            <person name="Lavigne R."/>
            <person name="Garcia P."/>
        </authorList>
    </citation>
    <scope>NUCLEOTIDE SEQUENCE [LARGE SCALE GENOMIC DNA]</scope>
</reference>
<organism evidence="1 2">
    <name type="scientific">Staphylococcus phage phiIPLA-RODI</name>
    <dbReference type="NCBI Taxonomy" id="1572703"/>
    <lineage>
        <taxon>Viruses</taxon>
        <taxon>Duplodnaviria</taxon>
        <taxon>Heunggongvirae</taxon>
        <taxon>Uroviricota</taxon>
        <taxon>Caudoviricetes</taxon>
        <taxon>Herelleviridae</taxon>
        <taxon>Twortvirinae</taxon>
        <taxon>Kayvirus</taxon>
        <taxon>Kayvirus rodi</taxon>
    </lineage>
</organism>
<accession>A0A0D3MV08</accession>